<accession>A0A0B2VJ62</accession>
<evidence type="ECO:0000313" key="2">
    <source>
        <dbReference type="Proteomes" id="UP000031036"/>
    </source>
</evidence>
<dbReference type="AlphaFoldDB" id="A0A0B2VJ62"/>
<protein>
    <submittedName>
        <fullName evidence="1">Uncharacterized protein</fullName>
    </submittedName>
</protein>
<evidence type="ECO:0000313" key="1">
    <source>
        <dbReference type="EMBL" id="KHN81482.1"/>
    </source>
</evidence>
<sequence>MSCLYGHSPKGWALKWGIKDETEAHCAKESMWLKVSKRKNMGDTHPITGEMNEAVKACSMV</sequence>
<dbReference type="EMBL" id="JPKZ01001512">
    <property type="protein sequence ID" value="KHN81482.1"/>
    <property type="molecule type" value="Genomic_DNA"/>
</dbReference>
<dbReference type="Proteomes" id="UP000031036">
    <property type="component" value="Unassembled WGS sequence"/>
</dbReference>
<comment type="caution">
    <text evidence="1">The sequence shown here is derived from an EMBL/GenBank/DDBJ whole genome shotgun (WGS) entry which is preliminary data.</text>
</comment>
<proteinExistence type="predicted"/>
<name>A0A0B2VJ62_TOXCA</name>
<organism evidence="1 2">
    <name type="scientific">Toxocara canis</name>
    <name type="common">Canine roundworm</name>
    <dbReference type="NCBI Taxonomy" id="6265"/>
    <lineage>
        <taxon>Eukaryota</taxon>
        <taxon>Metazoa</taxon>
        <taxon>Ecdysozoa</taxon>
        <taxon>Nematoda</taxon>
        <taxon>Chromadorea</taxon>
        <taxon>Rhabditida</taxon>
        <taxon>Spirurina</taxon>
        <taxon>Ascaridomorpha</taxon>
        <taxon>Ascaridoidea</taxon>
        <taxon>Toxocaridae</taxon>
        <taxon>Toxocara</taxon>
    </lineage>
</organism>
<gene>
    <name evidence="1" type="ORF">Tcan_18035</name>
</gene>
<keyword evidence="2" id="KW-1185">Reference proteome</keyword>
<reference evidence="1 2" key="1">
    <citation type="submission" date="2014-11" db="EMBL/GenBank/DDBJ databases">
        <title>Genetic blueprint of the zoonotic pathogen Toxocara canis.</title>
        <authorList>
            <person name="Zhu X.-Q."/>
            <person name="Korhonen P.K."/>
            <person name="Cai H."/>
            <person name="Young N.D."/>
            <person name="Nejsum P."/>
            <person name="von Samson-Himmelstjerna G."/>
            <person name="Boag P.R."/>
            <person name="Tan P."/>
            <person name="Li Q."/>
            <person name="Min J."/>
            <person name="Yang Y."/>
            <person name="Wang X."/>
            <person name="Fang X."/>
            <person name="Hall R.S."/>
            <person name="Hofmann A."/>
            <person name="Sternberg P.W."/>
            <person name="Jex A.R."/>
            <person name="Gasser R.B."/>
        </authorList>
    </citation>
    <scope>NUCLEOTIDE SEQUENCE [LARGE SCALE GENOMIC DNA]</scope>
    <source>
        <strain evidence="1">PN_DK_2014</strain>
    </source>
</reference>